<reference evidence="2 3" key="1">
    <citation type="submission" date="2014-04" db="EMBL/GenBank/DDBJ databases">
        <authorList>
            <consortium name="DOE Joint Genome Institute"/>
            <person name="Kuo A."/>
            <person name="Ruytinx J."/>
            <person name="Rineau F."/>
            <person name="Colpaert J."/>
            <person name="Kohler A."/>
            <person name="Nagy L.G."/>
            <person name="Floudas D."/>
            <person name="Copeland A."/>
            <person name="Barry K.W."/>
            <person name="Cichocki N."/>
            <person name="Veneault-Fourrey C."/>
            <person name="LaButti K."/>
            <person name="Lindquist E.A."/>
            <person name="Lipzen A."/>
            <person name="Lundell T."/>
            <person name="Morin E."/>
            <person name="Murat C."/>
            <person name="Sun H."/>
            <person name="Tunlid A."/>
            <person name="Henrissat B."/>
            <person name="Grigoriev I.V."/>
            <person name="Hibbett D.S."/>
            <person name="Martin F."/>
            <person name="Nordberg H.P."/>
            <person name="Cantor M.N."/>
            <person name="Hua S.X."/>
        </authorList>
    </citation>
    <scope>NUCLEOTIDE SEQUENCE [LARGE SCALE GENOMIC DNA]</scope>
    <source>
        <strain evidence="2 3">UH-Slu-Lm8-n1</strain>
    </source>
</reference>
<sequence length="84" mass="9190">MHPFEGTTTLFNFLFHITSSLTMRLSSAIVLAVVAALASSNFAMPIDDGVDSSSSTDTCDWFCTHDRECDSCPGGYCHWYLICA</sequence>
<evidence type="ECO:0000256" key="1">
    <source>
        <dbReference type="SAM" id="Phobius"/>
    </source>
</evidence>
<keyword evidence="1" id="KW-0812">Transmembrane</keyword>
<dbReference type="InParanoid" id="A0A0D0ABM8"/>
<dbReference type="AlphaFoldDB" id="A0A0D0ABM8"/>
<dbReference type="EMBL" id="KN835623">
    <property type="protein sequence ID" value="KIK35454.1"/>
    <property type="molecule type" value="Genomic_DNA"/>
</dbReference>
<organism evidence="2 3">
    <name type="scientific">Suillus luteus UH-Slu-Lm8-n1</name>
    <dbReference type="NCBI Taxonomy" id="930992"/>
    <lineage>
        <taxon>Eukaryota</taxon>
        <taxon>Fungi</taxon>
        <taxon>Dikarya</taxon>
        <taxon>Basidiomycota</taxon>
        <taxon>Agaricomycotina</taxon>
        <taxon>Agaricomycetes</taxon>
        <taxon>Agaricomycetidae</taxon>
        <taxon>Boletales</taxon>
        <taxon>Suillineae</taxon>
        <taxon>Suillaceae</taxon>
        <taxon>Suillus</taxon>
    </lineage>
</organism>
<reference evidence="3" key="2">
    <citation type="submission" date="2015-01" db="EMBL/GenBank/DDBJ databases">
        <title>Evolutionary Origins and Diversification of the Mycorrhizal Mutualists.</title>
        <authorList>
            <consortium name="DOE Joint Genome Institute"/>
            <consortium name="Mycorrhizal Genomics Consortium"/>
            <person name="Kohler A."/>
            <person name="Kuo A."/>
            <person name="Nagy L.G."/>
            <person name="Floudas D."/>
            <person name="Copeland A."/>
            <person name="Barry K.W."/>
            <person name="Cichocki N."/>
            <person name="Veneault-Fourrey C."/>
            <person name="LaButti K."/>
            <person name="Lindquist E.A."/>
            <person name="Lipzen A."/>
            <person name="Lundell T."/>
            <person name="Morin E."/>
            <person name="Murat C."/>
            <person name="Riley R."/>
            <person name="Ohm R."/>
            <person name="Sun H."/>
            <person name="Tunlid A."/>
            <person name="Henrissat B."/>
            <person name="Grigoriev I.V."/>
            <person name="Hibbett D.S."/>
            <person name="Martin F."/>
        </authorList>
    </citation>
    <scope>NUCLEOTIDE SEQUENCE [LARGE SCALE GENOMIC DNA]</scope>
    <source>
        <strain evidence="3">UH-Slu-Lm8-n1</strain>
    </source>
</reference>
<name>A0A0D0ABM8_9AGAM</name>
<keyword evidence="1" id="KW-1133">Transmembrane helix</keyword>
<feature type="transmembrane region" description="Helical" evidence="1">
    <location>
        <begin position="13"/>
        <end position="38"/>
    </location>
</feature>
<keyword evidence="3" id="KW-1185">Reference proteome</keyword>
<proteinExistence type="predicted"/>
<protein>
    <submittedName>
        <fullName evidence="2">Unplaced genomic scaffold CY34scaffold_492, whole genome shotgun sequence</fullName>
    </submittedName>
</protein>
<evidence type="ECO:0000313" key="3">
    <source>
        <dbReference type="Proteomes" id="UP000054485"/>
    </source>
</evidence>
<keyword evidence="1" id="KW-0472">Membrane</keyword>
<gene>
    <name evidence="2" type="ORF">CY34DRAFT_574699</name>
</gene>
<accession>A0A0D0ABM8</accession>
<evidence type="ECO:0000313" key="2">
    <source>
        <dbReference type="EMBL" id="KIK35454.1"/>
    </source>
</evidence>
<dbReference type="Proteomes" id="UP000054485">
    <property type="component" value="Unassembled WGS sequence"/>
</dbReference>
<dbReference type="HOGENOM" id="CLU_2528982_0_0_1"/>